<protein>
    <submittedName>
        <fullName evidence="1">Uncharacterized protein</fullName>
    </submittedName>
</protein>
<proteinExistence type="predicted"/>
<gene>
    <name evidence="1" type="ORF">EX30DRAFT_344294</name>
</gene>
<dbReference type="EMBL" id="ML220157">
    <property type="protein sequence ID" value="TGZ77193.1"/>
    <property type="molecule type" value="Genomic_DNA"/>
</dbReference>
<accession>A0A4S2MJY2</accession>
<dbReference type="InParanoid" id="A0A4S2MJY2"/>
<organism evidence="1 2">
    <name type="scientific">Ascodesmis nigricans</name>
    <dbReference type="NCBI Taxonomy" id="341454"/>
    <lineage>
        <taxon>Eukaryota</taxon>
        <taxon>Fungi</taxon>
        <taxon>Dikarya</taxon>
        <taxon>Ascomycota</taxon>
        <taxon>Pezizomycotina</taxon>
        <taxon>Pezizomycetes</taxon>
        <taxon>Pezizales</taxon>
        <taxon>Ascodesmidaceae</taxon>
        <taxon>Ascodesmis</taxon>
    </lineage>
</organism>
<evidence type="ECO:0000313" key="1">
    <source>
        <dbReference type="EMBL" id="TGZ77193.1"/>
    </source>
</evidence>
<name>A0A4S2MJY2_9PEZI</name>
<keyword evidence="2" id="KW-1185">Reference proteome</keyword>
<sequence length="155" mass="16982">MECSSGGGGHETTTDDRDRPLQHLTAERSLFDQPRPHFNHHSHYFGALNEYNFSAVGLFPGLNLNMPFNTLFTHFLLSASLVTGLIPLCDITVSIFPWSHFICLQCSAGWYSPAMKIVLKSGFPPSRARGLCSRGTRCRSGRKRGASGGGIRGVV</sequence>
<evidence type="ECO:0000313" key="2">
    <source>
        <dbReference type="Proteomes" id="UP000298138"/>
    </source>
</evidence>
<dbReference type="Proteomes" id="UP000298138">
    <property type="component" value="Unassembled WGS sequence"/>
</dbReference>
<reference evidence="1 2" key="1">
    <citation type="submission" date="2019-04" db="EMBL/GenBank/DDBJ databases">
        <title>Comparative genomics and transcriptomics to analyze fruiting body development in filamentous ascomycetes.</title>
        <authorList>
            <consortium name="DOE Joint Genome Institute"/>
            <person name="Lutkenhaus R."/>
            <person name="Traeger S."/>
            <person name="Breuer J."/>
            <person name="Kuo A."/>
            <person name="Lipzen A."/>
            <person name="Pangilinan J."/>
            <person name="Dilworth D."/>
            <person name="Sandor L."/>
            <person name="Poggeler S."/>
            <person name="Barry K."/>
            <person name="Grigoriev I.V."/>
            <person name="Nowrousian M."/>
        </authorList>
    </citation>
    <scope>NUCLEOTIDE SEQUENCE [LARGE SCALE GENOMIC DNA]</scope>
    <source>
        <strain evidence="1 2">CBS 389.68</strain>
    </source>
</reference>
<dbReference type="AlphaFoldDB" id="A0A4S2MJY2"/>